<feature type="chain" id="PRO_5016331070" evidence="1">
    <location>
        <begin position="28"/>
        <end position="366"/>
    </location>
</feature>
<evidence type="ECO:0000259" key="2">
    <source>
        <dbReference type="Pfam" id="PF07143"/>
    </source>
</evidence>
<comment type="caution">
    <text evidence="3">The sequence shown here is derived from an EMBL/GenBank/DDBJ whole genome shotgun (WGS) entry which is preliminary data.</text>
</comment>
<reference evidence="3 4" key="1">
    <citation type="submission" date="2018-06" db="EMBL/GenBank/DDBJ databases">
        <title>Genomic Encyclopedia of Archaeal and Bacterial Type Strains, Phase II (KMG-II): from individual species to whole genera.</title>
        <authorList>
            <person name="Goeker M."/>
        </authorList>
    </citation>
    <scope>NUCLEOTIDE SEQUENCE [LARGE SCALE GENOMIC DNA]</scope>
    <source>
        <strain evidence="3 4">JCM 11668</strain>
    </source>
</reference>
<dbReference type="InterPro" id="IPR010791">
    <property type="entry name" value="AttH_dom"/>
</dbReference>
<feature type="signal peptide" evidence="1">
    <location>
        <begin position="1"/>
        <end position="27"/>
    </location>
</feature>
<accession>A0A318THY7</accession>
<dbReference type="Proteomes" id="UP000248148">
    <property type="component" value="Unassembled WGS sequence"/>
</dbReference>
<dbReference type="Gene3D" id="2.40.370.10">
    <property type="entry name" value="AttH-like domain"/>
    <property type="match status" value="2"/>
</dbReference>
<dbReference type="PANTHER" id="PTHR38591">
    <property type="entry name" value="HYDROLASE"/>
    <property type="match status" value="1"/>
</dbReference>
<dbReference type="SUPFAM" id="SSF159245">
    <property type="entry name" value="AttH-like"/>
    <property type="match status" value="1"/>
</dbReference>
<dbReference type="InterPro" id="IPR023374">
    <property type="entry name" value="AttH-like_dom_sf"/>
</dbReference>
<dbReference type="AlphaFoldDB" id="A0A318THY7"/>
<name>A0A318THY7_9BRAD</name>
<dbReference type="Pfam" id="PF07143">
    <property type="entry name" value="CrtC"/>
    <property type="match status" value="1"/>
</dbReference>
<dbReference type="OrthoDB" id="9770826at2"/>
<keyword evidence="1" id="KW-0732">Signal</keyword>
<dbReference type="PANTHER" id="PTHR38591:SF1">
    <property type="entry name" value="BLL1000 PROTEIN"/>
    <property type="match status" value="1"/>
</dbReference>
<dbReference type="GO" id="GO:0016787">
    <property type="term" value="F:hydrolase activity"/>
    <property type="evidence" value="ECO:0007669"/>
    <property type="project" value="UniProtKB-KW"/>
</dbReference>
<evidence type="ECO:0000313" key="3">
    <source>
        <dbReference type="EMBL" id="PYF01415.1"/>
    </source>
</evidence>
<evidence type="ECO:0000313" key="4">
    <source>
        <dbReference type="Proteomes" id="UP000248148"/>
    </source>
</evidence>
<proteinExistence type="predicted"/>
<evidence type="ECO:0000256" key="1">
    <source>
        <dbReference type="SAM" id="SignalP"/>
    </source>
</evidence>
<organism evidence="3 4">
    <name type="scientific">Rhodopseudomonas faecalis</name>
    <dbReference type="NCBI Taxonomy" id="99655"/>
    <lineage>
        <taxon>Bacteria</taxon>
        <taxon>Pseudomonadati</taxon>
        <taxon>Pseudomonadota</taxon>
        <taxon>Alphaproteobacteria</taxon>
        <taxon>Hyphomicrobiales</taxon>
        <taxon>Nitrobacteraceae</taxon>
        <taxon>Rhodopseudomonas</taxon>
    </lineage>
</organism>
<keyword evidence="3" id="KW-0378">Hydrolase</keyword>
<sequence length="366" mass="39756">MSANWLLSRRAFAGGLATLLLARAARAQGFAGLGSEASGFTEVLPGKTLSFPADHGAHPDFRIEWWYLTANLTDERGEPLGLQWTLFRQAMAPGGEGSGWGSRQMWMAHAAVTRATSHHSAERFARGGIGQATVTATPFSAHLDNWQLRGNEATSAASLAPLEVSAAGADFSYALKLRTERPVVLQGDRGYSKKSERGQASYYYSQPYFEAEGSVTLGGRVSAVRGHAWMDREWSSQPLASDQTGWDWFSLHLSSGDKLMLFRLRHSDGRHYFAGNWIGIDGHSTALPTDGIELTPTAETMIGERRVPTSWRIAIPGRGVALTSTPLNANSWMTTRFPYWEGPITVSGSHAGNGYLEMTGYNANGG</sequence>
<dbReference type="EMBL" id="QJTI01000022">
    <property type="protein sequence ID" value="PYF01415.1"/>
    <property type="molecule type" value="Genomic_DNA"/>
</dbReference>
<feature type="domain" description="AttH" evidence="2">
    <location>
        <begin position="63"/>
        <end position="236"/>
    </location>
</feature>
<keyword evidence="4" id="KW-1185">Reference proteome</keyword>
<gene>
    <name evidence="3" type="ORF">BJ122_12261</name>
</gene>
<dbReference type="Pfam" id="PF17186">
    <property type="entry name" value="Lipocalin_9"/>
    <property type="match status" value="1"/>
</dbReference>
<dbReference type="RefSeq" id="WP_110782113.1">
    <property type="nucleotide sequence ID" value="NZ_QJTI01000022.1"/>
</dbReference>
<protein>
    <submittedName>
        <fullName evidence="3">Putative secreted hydrolase</fullName>
    </submittedName>
</protein>